<name>A0A0B1SVF8_OESDE</name>
<sequence>MTLKIKDKKESKENNEELKKEEKVEMGEEQTQEASKEAATAATPAAAAAGEKGAKDKNAKFSKMQCEWTENGGEQTVMITNITEGKLAMKIKCSDNKLFRVRPVYTNIEAGKSTELGIFRNPGQVKFDRILVLFLQNKNDDPPEKVFENKALKPSITIIRQTGKEILKEVGAANK</sequence>
<dbReference type="InterPro" id="IPR013783">
    <property type="entry name" value="Ig-like_fold"/>
</dbReference>
<evidence type="ECO:0000259" key="3">
    <source>
        <dbReference type="PROSITE" id="PS50202"/>
    </source>
</evidence>
<dbReference type="Pfam" id="PF00635">
    <property type="entry name" value="Motile_Sperm"/>
    <property type="match status" value="1"/>
</dbReference>
<feature type="compositionally biased region" description="Basic and acidic residues" evidence="2">
    <location>
        <begin position="1"/>
        <end position="26"/>
    </location>
</feature>
<keyword evidence="1" id="KW-0963">Cytoplasm</keyword>
<dbReference type="OrthoDB" id="5860817at2759"/>
<evidence type="ECO:0000256" key="1">
    <source>
        <dbReference type="RuleBase" id="RU003425"/>
    </source>
</evidence>
<feature type="compositionally biased region" description="Low complexity" evidence="2">
    <location>
        <begin position="37"/>
        <end position="51"/>
    </location>
</feature>
<dbReference type="InterPro" id="IPR051774">
    <property type="entry name" value="Sperm-specific_class_P"/>
</dbReference>
<dbReference type="PANTHER" id="PTHR22947">
    <property type="entry name" value="MAJOR SPERM PROTEIN"/>
    <property type="match status" value="1"/>
</dbReference>
<dbReference type="Proteomes" id="UP000053660">
    <property type="component" value="Unassembled WGS sequence"/>
</dbReference>
<organism evidence="4 5">
    <name type="scientific">Oesophagostomum dentatum</name>
    <name type="common">Nodular worm</name>
    <dbReference type="NCBI Taxonomy" id="61180"/>
    <lineage>
        <taxon>Eukaryota</taxon>
        <taxon>Metazoa</taxon>
        <taxon>Ecdysozoa</taxon>
        <taxon>Nematoda</taxon>
        <taxon>Chromadorea</taxon>
        <taxon>Rhabditida</taxon>
        <taxon>Rhabditina</taxon>
        <taxon>Rhabditomorpha</taxon>
        <taxon>Strongyloidea</taxon>
        <taxon>Strongylidae</taxon>
        <taxon>Oesophagostomum</taxon>
    </lineage>
</organism>
<evidence type="ECO:0000313" key="5">
    <source>
        <dbReference type="Proteomes" id="UP000053660"/>
    </source>
</evidence>
<proteinExistence type="predicted"/>
<gene>
    <name evidence="4" type="ORF">OESDEN_10884</name>
</gene>
<feature type="region of interest" description="Disordered" evidence="2">
    <location>
        <begin position="1"/>
        <end position="56"/>
    </location>
</feature>
<comment type="function">
    <text evidence="1">Central component in molecular interactions underlying sperm crawling. Forms an extensive filament system that extends from sperm villipoda, along the leading edge of the pseudopod.</text>
</comment>
<dbReference type="AlphaFoldDB" id="A0A0B1SVF8"/>
<evidence type="ECO:0000256" key="2">
    <source>
        <dbReference type="SAM" id="MobiDB-lite"/>
    </source>
</evidence>
<keyword evidence="5" id="KW-1185">Reference proteome</keyword>
<dbReference type="InterPro" id="IPR008962">
    <property type="entry name" value="PapD-like_sf"/>
</dbReference>
<protein>
    <recommendedName>
        <fullName evidence="1">Major sperm protein</fullName>
    </recommendedName>
</protein>
<accession>A0A0B1SVF8</accession>
<feature type="domain" description="MSP" evidence="3">
    <location>
        <begin position="39"/>
        <end position="175"/>
    </location>
</feature>
<dbReference type="PROSITE" id="PS50202">
    <property type="entry name" value="MSP"/>
    <property type="match status" value="1"/>
</dbReference>
<dbReference type="SUPFAM" id="SSF49354">
    <property type="entry name" value="PapD-like"/>
    <property type="match status" value="1"/>
</dbReference>
<keyword evidence="1" id="KW-0206">Cytoskeleton</keyword>
<dbReference type="PANTHER" id="PTHR22947:SF39">
    <property type="entry name" value="MSP DOMAIN-CONTAINING PROTEIN"/>
    <property type="match status" value="1"/>
</dbReference>
<evidence type="ECO:0000313" key="4">
    <source>
        <dbReference type="EMBL" id="KHJ89293.1"/>
    </source>
</evidence>
<dbReference type="Gene3D" id="2.60.40.10">
    <property type="entry name" value="Immunoglobulins"/>
    <property type="match status" value="1"/>
</dbReference>
<reference evidence="4 5" key="1">
    <citation type="submission" date="2014-03" db="EMBL/GenBank/DDBJ databases">
        <title>Draft genome of the hookworm Oesophagostomum dentatum.</title>
        <authorList>
            <person name="Mitreva M."/>
        </authorList>
    </citation>
    <scope>NUCLEOTIDE SEQUENCE [LARGE SCALE GENOMIC DNA]</scope>
    <source>
        <strain evidence="4 5">OD-Hann</strain>
    </source>
</reference>
<dbReference type="EMBL" id="KN554431">
    <property type="protein sequence ID" value="KHJ89293.1"/>
    <property type="molecule type" value="Genomic_DNA"/>
</dbReference>
<dbReference type="InterPro" id="IPR000535">
    <property type="entry name" value="MSP_dom"/>
</dbReference>